<evidence type="ECO:0000256" key="3">
    <source>
        <dbReference type="ARBA" id="ARBA00023457"/>
    </source>
</evidence>
<evidence type="ECO:0000256" key="4">
    <source>
        <dbReference type="ARBA" id="ARBA00023471"/>
    </source>
</evidence>
<keyword evidence="9" id="KW-1185">Reference proteome</keyword>
<evidence type="ECO:0000313" key="9">
    <source>
        <dbReference type="Proteomes" id="UP000238415"/>
    </source>
</evidence>
<evidence type="ECO:0000259" key="6">
    <source>
        <dbReference type="Pfam" id="PF17805"/>
    </source>
</evidence>
<dbReference type="SUPFAM" id="SSF46785">
    <property type="entry name" value="Winged helix' DNA-binding domain"/>
    <property type="match status" value="1"/>
</dbReference>
<evidence type="ECO:0000256" key="2">
    <source>
        <dbReference type="ARBA" id="ARBA00023444"/>
    </source>
</evidence>
<comment type="similarity">
    <text evidence="3">Belongs to the Ahb/Nir family.</text>
</comment>
<dbReference type="InterPro" id="IPR040523">
    <property type="entry name" value="AsnC_trans_reg2"/>
</dbReference>
<sequence length="173" mass="19854">MSRPLTPLEIELVRMLQGDIPLVSRPFLPVAQKLGISEKEVLGHIQRLQREGIIRRFGAALRHREAGITANAMIVWQLPREKLAAAGEKLASFPEVTHCYQRRPHPQWPYNLYAVVHCRTREACRTLAARLAAAIGCNNYRLLFSTDELKKESMRYFIQGTFEDESWQGGEKR</sequence>
<dbReference type="Proteomes" id="UP000238415">
    <property type="component" value="Unassembled WGS sequence"/>
</dbReference>
<dbReference type="EC" id="4.1.1.111" evidence="4"/>
<comment type="pathway">
    <text evidence="2">Porphyrin-containing compound metabolism.</text>
</comment>
<reference evidence="8 9" key="1">
    <citation type="submission" date="2018-03" db="EMBL/GenBank/DDBJ databases">
        <title>Genome sequence of Moorella humiferrea DSM 23265.</title>
        <authorList>
            <person name="Poehlein A."/>
            <person name="Daniel R."/>
        </authorList>
    </citation>
    <scope>NUCLEOTIDE SEQUENCE [LARGE SCALE GENOMIC DNA]</scope>
    <source>
        <strain evidence="8 9">DSM 23265</strain>
    </source>
</reference>
<dbReference type="OrthoDB" id="9806536at2"/>
<dbReference type="InterPro" id="IPR053953">
    <property type="entry name" value="NirdL-like_HTH"/>
</dbReference>
<feature type="domain" description="Siroheme decarboxylase NirL-like HTH" evidence="7">
    <location>
        <begin position="10"/>
        <end position="55"/>
    </location>
</feature>
<gene>
    <name evidence="8" type="ORF">MOHU_17310</name>
</gene>
<evidence type="ECO:0000256" key="5">
    <source>
        <dbReference type="ARBA" id="ARBA00048470"/>
    </source>
</evidence>
<dbReference type="PANTHER" id="PTHR43413:SF1">
    <property type="entry name" value="SIROHEME DECARBOXYLASE NIRL SUBUNIT"/>
    <property type="match status" value="1"/>
</dbReference>
<name>A0A2T0AQ60_9FIRM</name>
<evidence type="ECO:0000259" key="7">
    <source>
        <dbReference type="Pfam" id="PF22451"/>
    </source>
</evidence>
<evidence type="ECO:0000313" key="8">
    <source>
        <dbReference type="EMBL" id="PRR71185.1"/>
    </source>
</evidence>
<comment type="catalytic activity">
    <reaction evidence="5">
        <text>siroheme + 2 H(+) = 12,18-didecarboxysiroheme + 2 CO2</text>
        <dbReference type="Rhea" id="RHEA:19093"/>
        <dbReference type="ChEBI" id="CHEBI:15378"/>
        <dbReference type="ChEBI" id="CHEBI:16526"/>
        <dbReference type="ChEBI" id="CHEBI:60052"/>
        <dbReference type="ChEBI" id="CHEBI:140497"/>
        <dbReference type="EC" id="4.1.1.111"/>
    </reaction>
</comment>
<organism evidence="8 9">
    <name type="scientific">Neomoorella humiferrea</name>
    <dbReference type="NCBI Taxonomy" id="676965"/>
    <lineage>
        <taxon>Bacteria</taxon>
        <taxon>Bacillati</taxon>
        <taxon>Bacillota</taxon>
        <taxon>Clostridia</taxon>
        <taxon>Neomoorellales</taxon>
        <taxon>Neomoorellaceae</taxon>
        <taxon>Neomoorella</taxon>
    </lineage>
</organism>
<dbReference type="GO" id="GO:0016829">
    <property type="term" value="F:lyase activity"/>
    <property type="evidence" value="ECO:0007669"/>
    <property type="project" value="UniProtKB-KW"/>
</dbReference>
<keyword evidence="1" id="KW-0456">Lyase</keyword>
<protein>
    <recommendedName>
        <fullName evidence="4">siroheme decarboxylase</fullName>
        <ecNumber evidence="4">4.1.1.111</ecNumber>
    </recommendedName>
</protein>
<dbReference type="Gene3D" id="3.30.70.3460">
    <property type="match status" value="1"/>
</dbReference>
<dbReference type="EMBL" id="PVXM01000044">
    <property type="protein sequence ID" value="PRR71185.1"/>
    <property type="molecule type" value="Genomic_DNA"/>
</dbReference>
<dbReference type="AlphaFoldDB" id="A0A2T0AQ60"/>
<proteinExistence type="inferred from homology"/>
<dbReference type="InterPro" id="IPR036390">
    <property type="entry name" value="WH_DNA-bd_sf"/>
</dbReference>
<dbReference type="PANTHER" id="PTHR43413">
    <property type="entry name" value="TRANSCRIPTIONAL REGULATOR, ASNC FAMILY"/>
    <property type="match status" value="1"/>
</dbReference>
<dbReference type="RefSeq" id="WP_106005686.1">
    <property type="nucleotide sequence ID" value="NZ_CP136418.1"/>
</dbReference>
<dbReference type="Pfam" id="PF22451">
    <property type="entry name" value="NirdL-like_HTH"/>
    <property type="match status" value="1"/>
</dbReference>
<feature type="domain" description="Siroheme decarboxylase AsnC-like ligand binding" evidence="6">
    <location>
        <begin position="66"/>
        <end position="150"/>
    </location>
</feature>
<evidence type="ECO:0000256" key="1">
    <source>
        <dbReference type="ARBA" id="ARBA00023239"/>
    </source>
</evidence>
<accession>A0A2T0AQ60</accession>
<comment type="caution">
    <text evidence="8">The sequence shown here is derived from an EMBL/GenBank/DDBJ whole genome shotgun (WGS) entry which is preliminary data.</text>
</comment>
<dbReference type="Pfam" id="PF17805">
    <property type="entry name" value="AsnC_trans_reg2"/>
    <property type="match status" value="1"/>
</dbReference>
<dbReference type="InterPro" id="IPR050684">
    <property type="entry name" value="HTH-Siroheme_Decarb"/>
</dbReference>